<sequence>MSSFLFGIKCEARDKLVSLLREFYPAVVDFKVKQERAGWKKLSIIEEFEGERIDTDSKHVNDGLLRILAIIAQLSHGNSLLLFDAVENGVNPEIVEQLVEVLRSSGQQVLVTNHSPMILNYLPDDIAKAAVRFIYRTYDGSTRVRALFSVPGEGLKIKPTDSQSISAVLTARRAK</sequence>
<protein>
    <submittedName>
        <fullName evidence="2">ATP-binding protein</fullName>
    </submittedName>
</protein>
<dbReference type="Pfam" id="PF13304">
    <property type="entry name" value="AAA_21"/>
    <property type="match status" value="1"/>
</dbReference>
<proteinExistence type="predicted"/>
<gene>
    <name evidence="2" type="ORF">HU718_017385</name>
</gene>
<dbReference type="Gene3D" id="3.40.50.300">
    <property type="entry name" value="P-loop containing nucleotide triphosphate hydrolases"/>
    <property type="match status" value="1"/>
</dbReference>
<dbReference type="RefSeq" id="WP_186616114.1">
    <property type="nucleotide sequence ID" value="NZ_CP077089.1"/>
</dbReference>
<evidence type="ECO:0000259" key="1">
    <source>
        <dbReference type="Pfam" id="PF13304"/>
    </source>
</evidence>
<organism evidence="2 3">
    <name type="scientific">Pseudomonas tensinigenes</name>
    <dbReference type="NCBI Taxonomy" id="2745511"/>
    <lineage>
        <taxon>Bacteria</taxon>
        <taxon>Pseudomonadati</taxon>
        <taxon>Pseudomonadota</taxon>
        <taxon>Gammaproteobacteria</taxon>
        <taxon>Pseudomonadales</taxon>
        <taxon>Pseudomonadaceae</taxon>
        <taxon>Pseudomonas</taxon>
    </lineage>
</organism>
<evidence type="ECO:0000313" key="2">
    <source>
        <dbReference type="EMBL" id="QXI03804.1"/>
    </source>
</evidence>
<keyword evidence="3" id="KW-1185">Reference proteome</keyword>
<dbReference type="GO" id="GO:0005524">
    <property type="term" value="F:ATP binding"/>
    <property type="evidence" value="ECO:0007669"/>
    <property type="project" value="UniProtKB-KW"/>
</dbReference>
<keyword evidence="2" id="KW-0547">Nucleotide-binding</keyword>
<dbReference type="InterPro" id="IPR003959">
    <property type="entry name" value="ATPase_AAA_core"/>
</dbReference>
<reference evidence="2 3" key="1">
    <citation type="journal article" date="2020" name="Microorganisms">
        <title>Reliable Identification of Environmental Pseudomonas Isolates Using the rpoD Gene.</title>
        <authorList>
            <consortium name="The Broad Institute Genome Sequencing Platform"/>
            <person name="Girard L."/>
            <person name="Lood C."/>
            <person name="Rokni-Zadeh H."/>
            <person name="van Noort V."/>
            <person name="Lavigne R."/>
            <person name="De Mot R."/>
        </authorList>
    </citation>
    <scope>NUCLEOTIDE SEQUENCE [LARGE SCALE GENOMIC DNA]</scope>
    <source>
        <strain evidence="2 3">ZA 5.3</strain>
    </source>
</reference>
<dbReference type="Proteomes" id="UP000646386">
    <property type="component" value="Chromosome"/>
</dbReference>
<accession>A0ABX8PQY7</accession>
<reference evidence="2 3" key="2">
    <citation type="journal article" date="2021" name="Microorganisms">
        <title>The Ever-Expanding Pseudomonas Genus: Description of 43 New Species and Partition of the Pseudomonas putida Group.</title>
        <authorList>
            <person name="Girard L."/>
            <person name="Lood C."/>
            <person name="Hofte M."/>
            <person name="Vandamme P."/>
            <person name="Rokni-Zadeh H."/>
            <person name="van Noort V."/>
            <person name="Lavigne R."/>
            <person name="De Mot R."/>
        </authorList>
    </citation>
    <scope>NUCLEOTIDE SEQUENCE [LARGE SCALE GENOMIC DNA]</scope>
    <source>
        <strain evidence="2 3">ZA 5.3</strain>
    </source>
</reference>
<name>A0ABX8PQY7_9PSED</name>
<dbReference type="SUPFAM" id="SSF52540">
    <property type="entry name" value="P-loop containing nucleoside triphosphate hydrolases"/>
    <property type="match status" value="1"/>
</dbReference>
<evidence type="ECO:0000313" key="3">
    <source>
        <dbReference type="Proteomes" id="UP000646386"/>
    </source>
</evidence>
<feature type="domain" description="ATPase AAA-type core" evidence="1">
    <location>
        <begin position="35"/>
        <end position="119"/>
    </location>
</feature>
<dbReference type="InterPro" id="IPR027417">
    <property type="entry name" value="P-loop_NTPase"/>
</dbReference>
<keyword evidence="2" id="KW-0067">ATP-binding</keyword>
<dbReference type="EMBL" id="CP077089">
    <property type="protein sequence ID" value="QXI03804.1"/>
    <property type="molecule type" value="Genomic_DNA"/>
</dbReference>